<gene>
    <name evidence="1" type="primary">Vigan.04G372100</name>
    <name evidence="1" type="ORF">VIGAN_04372100</name>
</gene>
<keyword evidence="2" id="KW-1185">Reference proteome</keyword>
<dbReference type="AlphaFoldDB" id="A0A0S3RZU4"/>
<name>A0A0S3RZU4_PHAAN</name>
<dbReference type="Proteomes" id="UP000291084">
    <property type="component" value="Chromosome 4"/>
</dbReference>
<sequence>PVLRLYRSIAVVAGPSAVVIFPNRRQSPSTSLPSPPSSLLSTPLIPSSVAVCWRPEFRRSSAGFPCCPIPSPTRFWLPLFQEEPPTQSVFCVRSLAFC</sequence>
<organism evidence="1 2">
    <name type="scientific">Vigna angularis var. angularis</name>
    <dbReference type="NCBI Taxonomy" id="157739"/>
    <lineage>
        <taxon>Eukaryota</taxon>
        <taxon>Viridiplantae</taxon>
        <taxon>Streptophyta</taxon>
        <taxon>Embryophyta</taxon>
        <taxon>Tracheophyta</taxon>
        <taxon>Spermatophyta</taxon>
        <taxon>Magnoliopsida</taxon>
        <taxon>eudicotyledons</taxon>
        <taxon>Gunneridae</taxon>
        <taxon>Pentapetalae</taxon>
        <taxon>rosids</taxon>
        <taxon>fabids</taxon>
        <taxon>Fabales</taxon>
        <taxon>Fabaceae</taxon>
        <taxon>Papilionoideae</taxon>
        <taxon>50 kb inversion clade</taxon>
        <taxon>NPAAA clade</taxon>
        <taxon>indigoferoid/millettioid clade</taxon>
        <taxon>Phaseoleae</taxon>
        <taxon>Vigna</taxon>
    </lineage>
</organism>
<evidence type="ECO:0000313" key="1">
    <source>
        <dbReference type="EMBL" id="BAT86102.1"/>
    </source>
</evidence>
<dbReference type="EMBL" id="AP015037">
    <property type="protein sequence ID" value="BAT86102.1"/>
    <property type="molecule type" value="Genomic_DNA"/>
</dbReference>
<evidence type="ECO:0000313" key="2">
    <source>
        <dbReference type="Proteomes" id="UP000291084"/>
    </source>
</evidence>
<accession>A0A0S3RZU4</accession>
<reference evidence="1 2" key="1">
    <citation type="journal article" date="2015" name="Sci. Rep.">
        <title>The power of single molecule real-time sequencing technology in the de novo assembly of a eukaryotic genome.</title>
        <authorList>
            <person name="Sakai H."/>
            <person name="Naito K."/>
            <person name="Ogiso-Tanaka E."/>
            <person name="Takahashi Y."/>
            <person name="Iseki K."/>
            <person name="Muto C."/>
            <person name="Satou K."/>
            <person name="Teruya K."/>
            <person name="Shiroma A."/>
            <person name="Shimoji M."/>
            <person name="Hirano T."/>
            <person name="Itoh T."/>
            <person name="Kaga A."/>
            <person name="Tomooka N."/>
        </authorList>
    </citation>
    <scope>NUCLEOTIDE SEQUENCE [LARGE SCALE GENOMIC DNA]</scope>
    <source>
        <strain evidence="2">cv. Shumari</strain>
    </source>
</reference>
<feature type="non-terminal residue" evidence="1">
    <location>
        <position position="1"/>
    </location>
</feature>
<protein>
    <submittedName>
        <fullName evidence="1">Uncharacterized protein</fullName>
    </submittedName>
</protein>
<proteinExistence type="predicted"/>